<sequence>MHQILTDELAMEASRWSHVLHVDLPEIAGRERLVEHVDRYVQLYLQAFPPLKARHARLGPAVFALDAEAMSAPALDAVRSDLASRIFAEEEAWRVRIEPQPGAHQAAYEPYREPGTHERARESAGPAQESGEGDVASELARFREDMRAIAGTLTGHEALRESVERFRGEIDELCEAFSERVTHAAHAIEHAARRVEASAAMIPDPDRLELVLTRNEASAAILERGVRQSLSLLLQAVETMAEKGALPRRDRLSGPDEERRAG</sequence>
<evidence type="ECO:0000256" key="1">
    <source>
        <dbReference type="SAM" id="MobiDB-lite"/>
    </source>
</evidence>
<proteinExistence type="predicted"/>
<dbReference type="OrthoDB" id="7629143at2"/>
<name>A0A4S2H513_9PROT</name>
<dbReference type="AlphaFoldDB" id="A0A4S2H513"/>
<dbReference type="RefSeq" id="WP_135994901.1">
    <property type="nucleotide sequence ID" value="NZ_CP071057.1"/>
</dbReference>
<keyword evidence="3" id="KW-1185">Reference proteome</keyword>
<gene>
    <name evidence="2" type="ORF">E5163_04575</name>
</gene>
<organism evidence="2 3">
    <name type="scientific">Marinicauda algicola</name>
    <dbReference type="NCBI Taxonomy" id="2029849"/>
    <lineage>
        <taxon>Bacteria</taxon>
        <taxon>Pseudomonadati</taxon>
        <taxon>Pseudomonadota</taxon>
        <taxon>Alphaproteobacteria</taxon>
        <taxon>Maricaulales</taxon>
        <taxon>Maricaulaceae</taxon>
        <taxon>Marinicauda</taxon>
    </lineage>
</organism>
<dbReference type="Proteomes" id="UP000308054">
    <property type="component" value="Unassembled WGS sequence"/>
</dbReference>
<feature type="compositionally biased region" description="Basic and acidic residues" evidence="1">
    <location>
        <begin position="112"/>
        <end position="122"/>
    </location>
</feature>
<reference evidence="2 3" key="1">
    <citation type="journal article" date="2017" name="Int. J. Syst. Evol. Microbiol.">
        <title>Marinicauda algicola sp. nov., isolated from a marine red alga Rhodosorus marinus.</title>
        <authorList>
            <person name="Jeong S.E."/>
            <person name="Jeon S.H."/>
            <person name="Chun B.H."/>
            <person name="Kim D.W."/>
            <person name="Jeon C.O."/>
        </authorList>
    </citation>
    <scope>NUCLEOTIDE SEQUENCE [LARGE SCALE GENOMIC DNA]</scope>
    <source>
        <strain evidence="2 3">JCM 31718</strain>
    </source>
</reference>
<feature type="region of interest" description="Disordered" evidence="1">
    <location>
        <begin position="112"/>
        <end position="135"/>
    </location>
</feature>
<dbReference type="EMBL" id="SRXW01000001">
    <property type="protein sequence ID" value="TGY90402.1"/>
    <property type="molecule type" value="Genomic_DNA"/>
</dbReference>
<accession>A0A4S2H513</accession>
<evidence type="ECO:0000313" key="2">
    <source>
        <dbReference type="EMBL" id="TGY90402.1"/>
    </source>
</evidence>
<evidence type="ECO:0000313" key="3">
    <source>
        <dbReference type="Proteomes" id="UP000308054"/>
    </source>
</evidence>
<protein>
    <submittedName>
        <fullName evidence="2">Uncharacterized protein</fullName>
    </submittedName>
</protein>
<comment type="caution">
    <text evidence="2">The sequence shown here is derived from an EMBL/GenBank/DDBJ whole genome shotgun (WGS) entry which is preliminary data.</text>
</comment>